<protein>
    <recommendedName>
        <fullName evidence="2">DUF3277 family protein</fullName>
    </recommendedName>
</protein>
<dbReference type="InterPro" id="IPR021695">
    <property type="entry name" value="Phage_KPP10_Orf10"/>
</dbReference>
<proteinExistence type="predicted"/>
<evidence type="ECO:0008006" key="2">
    <source>
        <dbReference type="Google" id="ProtNLM"/>
    </source>
</evidence>
<dbReference type="EMBL" id="BK015050">
    <property type="protein sequence ID" value="DAD88908.1"/>
    <property type="molecule type" value="Genomic_DNA"/>
</dbReference>
<organism evidence="1">
    <name type="scientific">Myoviridae sp. ctpiG4</name>
    <dbReference type="NCBI Taxonomy" id="2826698"/>
    <lineage>
        <taxon>Viruses</taxon>
        <taxon>Duplodnaviria</taxon>
        <taxon>Heunggongvirae</taxon>
        <taxon>Uroviricota</taxon>
        <taxon>Caudoviricetes</taxon>
    </lineage>
</organism>
<accession>A0A8S5N3A6</accession>
<name>A0A8S5N3A6_9CAUD</name>
<dbReference type="Pfam" id="PF11681">
    <property type="entry name" value="Phage_Tube_PhiTE"/>
    <property type="match status" value="1"/>
</dbReference>
<sequence>MAQTTYSFTDLVGSIHSDVVGDFIFTGNGVGSVSVSKATERTSHDIAADGSVMISKIAGNNGTVTIETQQTSPLHLWLMKWFQAHWSAPTSQWAGTSMLLKNTSTGGSHVCSGVSPQKEADVPYQSQGQRVTWTLMCADIVNNPV</sequence>
<evidence type="ECO:0000313" key="1">
    <source>
        <dbReference type="EMBL" id="DAD88908.1"/>
    </source>
</evidence>
<reference evidence="1" key="1">
    <citation type="journal article" date="2021" name="Proc. Natl. Acad. Sci. U.S.A.">
        <title>A Catalog of Tens of Thousands of Viruses from Human Metagenomes Reveals Hidden Associations with Chronic Diseases.</title>
        <authorList>
            <person name="Tisza M.J."/>
            <person name="Buck C.B."/>
        </authorList>
    </citation>
    <scope>NUCLEOTIDE SEQUENCE</scope>
    <source>
        <strain evidence="1">CtpiG4</strain>
    </source>
</reference>